<dbReference type="CDD" id="cd03443">
    <property type="entry name" value="PaaI_thioesterase"/>
    <property type="match status" value="1"/>
</dbReference>
<dbReference type="InterPro" id="IPR049449">
    <property type="entry name" value="TesB_ACOT8-like_N"/>
</dbReference>
<evidence type="ECO:0000313" key="4">
    <source>
        <dbReference type="EMBL" id="CAB4678580.1"/>
    </source>
</evidence>
<feature type="domain" description="Acyl-CoA thioesterase-like N-terminal HotDog" evidence="2">
    <location>
        <begin position="25"/>
        <end position="106"/>
    </location>
</feature>
<dbReference type="PANTHER" id="PTHR38110">
    <property type="entry name" value="CHROMOSOME 23, WHOLE GENOME SHOTGUN SEQUENCE"/>
    <property type="match status" value="1"/>
</dbReference>
<dbReference type="AlphaFoldDB" id="A0A6J7TUG2"/>
<dbReference type="Gene3D" id="2.40.160.210">
    <property type="entry name" value="Acyl-CoA thioesterase, double hotdog domain"/>
    <property type="match status" value="1"/>
</dbReference>
<accession>A0A6J7TUG2</accession>
<evidence type="ECO:0000313" key="5">
    <source>
        <dbReference type="EMBL" id="CAB5056770.1"/>
    </source>
</evidence>
<dbReference type="Pfam" id="PF13622">
    <property type="entry name" value="4HBT_3"/>
    <property type="match status" value="1"/>
</dbReference>
<dbReference type="InterPro" id="IPR049450">
    <property type="entry name" value="ACOT8-like_C"/>
</dbReference>
<protein>
    <submittedName>
        <fullName evidence="5">Unannotated protein</fullName>
    </submittedName>
</protein>
<gene>
    <name evidence="4" type="ORF">UFOPK2334_01009</name>
    <name evidence="5" type="ORF">UFOPK4293_01553</name>
</gene>
<evidence type="ECO:0000256" key="1">
    <source>
        <dbReference type="SAM" id="MobiDB-lite"/>
    </source>
</evidence>
<proteinExistence type="predicted"/>
<dbReference type="PANTHER" id="PTHR38110:SF1">
    <property type="entry name" value="THIOESTERASE DOMAIN-CONTAINING PROTEIN"/>
    <property type="match status" value="1"/>
</dbReference>
<name>A0A6J7TUG2_9ZZZZ</name>
<sequence>MPFEFDTAIQATALGEGRYNTPIIDGWDINGNANGGYLMAIAANAMRKECERSHPVSITMHYLSPGPAGPAETRCEVVKAGRRLATVTGSISRDGREIARAIGTFGEVDAALGPHSVTSAPPQMPAFEDCPSRPSGGQQVGLSSRLDMRLHPDDVGFATDEPNGVALVRGYFVFKDNRPVDTIGLLLAADAFPPVIFNLFGMKGWVPTIEMTVHVRAVPVPGPIACVFTSRISQGGYWEEDGELWDASGTCVAMSRQLALAPLAAD</sequence>
<organism evidence="5">
    <name type="scientific">freshwater metagenome</name>
    <dbReference type="NCBI Taxonomy" id="449393"/>
    <lineage>
        <taxon>unclassified sequences</taxon>
        <taxon>metagenomes</taxon>
        <taxon>ecological metagenomes</taxon>
    </lineage>
</organism>
<evidence type="ECO:0000259" key="2">
    <source>
        <dbReference type="Pfam" id="PF13622"/>
    </source>
</evidence>
<feature type="domain" description="Acyl-CoA thioesterase-like C-terminal" evidence="3">
    <location>
        <begin position="128"/>
        <end position="260"/>
    </location>
</feature>
<dbReference type="InterPro" id="IPR052389">
    <property type="entry name" value="Sec_Metab_Biosynth-Assoc"/>
</dbReference>
<dbReference type="EMBL" id="CAEZXA010000088">
    <property type="protein sequence ID" value="CAB4678580.1"/>
    <property type="molecule type" value="Genomic_DNA"/>
</dbReference>
<dbReference type="InterPro" id="IPR042171">
    <property type="entry name" value="Acyl-CoA_hotdog"/>
</dbReference>
<evidence type="ECO:0000259" key="3">
    <source>
        <dbReference type="Pfam" id="PF20789"/>
    </source>
</evidence>
<dbReference type="InterPro" id="IPR029069">
    <property type="entry name" value="HotDog_dom_sf"/>
</dbReference>
<dbReference type="Pfam" id="PF20789">
    <property type="entry name" value="4HBT_3C"/>
    <property type="match status" value="1"/>
</dbReference>
<reference evidence="5" key="1">
    <citation type="submission" date="2020-05" db="EMBL/GenBank/DDBJ databases">
        <authorList>
            <person name="Chiriac C."/>
            <person name="Salcher M."/>
            <person name="Ghai R."/>
            <person name="Kavagutti S V."/>
        </authorList>
    </citation>
    <scope>NUCLEOTIDE SEQUENCE</scope>
</reference>
<dbReference type="EMBL" id="CAFBQH010000134">
    <property type="protein sequence ID" value="CAB5056770.1"/>
    <property type="molecule type" value="Genomic_DNA"/>
</dbReference>
<feature type="region of interest" description="Disordered" evidence="1">
    <location>
        <begin position="116"/>
        <end position="141"/>
    </location>
</feature>
<dbReference type="SUPFAM" id="SSF54637">
    <property type="entry name" value="Thioesterase/thiol ester dehydrase-isomerase"/>
    <property type="match status" value="2"/>
</dbReference>